<evidence type="ECO:0000256" key="5">
    <source>
        <dbReference type="ARBA" id="ARBA00022519"/>
    </source>
</evidence>
<gene>
    <name evidence="11" type="ORF">DNK49_12675</name>
</gene>
<evidence type="ECO:0000256" key="9">
    <source>
        <dbReference type="ARBA" id="ARBA00023136"/>
    </source>
</evidence>
<protein>
    <submittedName>
        <fullName evidence="11">General secretion pathway protein GspK</fullName>
    </submittedName>
</protein>
<evidence type="ECO:0000256" key="1">
    <source>
        <dbReference type="ARBA" id="ARBA00004533"/>
    </source>
</evidence>
<dbReference type="RefSeq" id="WP_110525076.1">
    <property type="nucleotide sequence ID" value="NZ_QKOE01000008.1"/>
</dbReference>
<comment type="caution">
    <text evidence="11">The sequence shown here is derived from an EMBL/GenBank/DDBJ whole genome shotgun (WGS) entry which is preliminary data.</text>
</comment>
<dbReference type="SUPFAM" id="SSF158544">
    <property type="entry name" value="GspK insert domain-like"/>
    <property type="match status" value="1"/>
</dbReference>
<evidence type="ECO:0000259" key="10">
    <source>
        <dbReference type="Pfam" id="PF21687"/>
    </source>
</evidence>
<dbReference type="InterPro" id="IPR038072">
    <property type="entry name" value="GspK_central_sf"/>
</dbReference>
<evidence type="ECO:0000256" key="7">
    <source>
        <dbReference type="ARBA" id="ARBA00022927"/>
    </source>
</evidence>
<dbReference type="EMBL" id="QKOE01000008">
    <property type="protein sequence ID" value="PZA16166.1"/>
    <property type="molecule type" value="Genomic_DNA"/>
</dbReference>
<sequence>MTHPRMSGESVLAFRQRGVALVAVLWIVAALTLLVASMQTTSTAEIRVAQSRTEIARAAALGDAAIQMALLDWRTSAPPPDRMTRKVYTFEEVAIELAVVPASGYINLNAAPEALLRLALEQRAGLSPAQAQVLAQRIIDWRDQDDAPLPQGAEAEAYVAAGVAFRPRNKPFTVPEDLMQVLGMELDLFDMIQGLFSVWSGSAQGVNPMAAPYEVLLLLAGGRAEVAAQIATARDAGAVGIDTTALEQSFVGGGSIGNTLHLIASVPLAGGGVAVRGRWVNLAADVDGTPWRTLSVEPVRFVDASKVGS</sequence>
<dbReference type="OrthoDB" id="9180919at2"/>
<dbReference type="AlphaFoldDB" id="A0A323UY79"/>
<evidence type="ECO:0000256" key="6">
    <source>
        <dbReference type="ARBA" id="ARBA00022692"/>
    </source>
</evidence>
<keyword evidence="8" id="KW-1133">Transmembrane helix</keyword>
<dbReference type="InterPro" id="IPR049031">
    <property type="entry name" value="T2SSK_SAM-like_1st"/>
</dbReference>
<evidence type="ECO:0000313" key="12">
    <source>
        <dbReference type="Proteomes" id="UP000248259"/>
    </source>
</evidence>
<dbReference type="GO" id="GO:0005886">
    <property type="term" value="C:plasma membrane"/>
    <property type="evidence" value="ECO:0007669"/>
    <property type="project" value="UniProtKB-SubCell"/>
</dbReference>
<dbReference type="Gene3D" id="1.10.40.60">
    <property type="entry name" value="EpsJ-like"/>
    <property type="match status" value="1"/>
</dbReference>
<keyword evidence="12" id="KW-1185">Reference proteome</keyword>
<organism evidence="11 12">
    <name type="scientific">Parazoarcus communis SWub3 = DSM 12120</name>
    <dbReference type="NCBI Taxonomy" id="1121029"/>
    <lineage>
        <taxon>Bacteria</taxon>
        <taxon>Pseudomonadati</taxon>
        <taxon>Pseudomonadota</taxon>
        <taxon>Betaproteobacteria</taxon>
        <taxon>Rhodocyclales</taxon>
        <taxon>Zoogloeaceae</taxon>
        <taxon>Parazoarcus</taxon>
    </lineage>
</organism>
<dbReference type="InterPro" id="IPR005628">
    <property type="entry name" value="GspK"/>
</dbReference>
<keyword evidence="6" id="KW-0812">Transmembrane</keyword>
<keyword evidence="3" id="KW-0813">Transport</keyword>
<feature type="domain" description="T2SS protein K first SAM-like" evidence="10">
    <location>
        <begin position="119"/>
        <end position="193"/>
    </location>
</feature>
<comment type="similarity">
    <text evidence="2">Belongs to the GSP K family.</text>
</comment>
<dbReference type="GO" id="GO:0009306">
    <property type="term" value="P:protein secretion"/>
    <property type="evidence" value="ECO:0007669"/>
    <property type="project" value="InterPro"/>
</dbReference>
<dbReference type="Pfam" id="PF21687">
    <property type="entry name" value="T2SSK_1st"/>
    <property type="match status" value="1"/>
</dbReference>
<keyword evidence="5" id="KW-0997">Cell inner membrane</keyword>
<accession>A0A323UY79</accession>
<evidence type="ECO:0000256" key="4">
    <source>
        <dbReference type="ARBA" id="ARBA00022475"/>
    </source>
</evidence>
<name>A0A323UY79_9RHOO</name>
<reference evidence="11 12" key="1">
    <citation type="submission" date="2018-06" db="EMBL/GenBank/DDBJ databases">
        <title>Azoarcus communis strain SWub3 genome.</title>
        <authorList>
            <person name="Zorraquino Salvo V."/>
            <person name="Toubiana D."/>
            <person name="Blumwald E."/>
        </authorList>
    </citation>
    <scope>NUCLEOTIDE SEQUENCE [LARGE SCALE GENOMIC DNA]</scope>
    <source>
        <strain evidence="11 12">SWub3</strain>
    </source>
</reference>
<keyword evidence="4" id="KW-1003">Cell membrane</keyword>
<dbReference type="Proteomes" id="UP000248259">
    <property type="component" value="Unassembled WGS sequence"/>
</dbReference>
<dbReference type="PANTHER" id="PTHR38831:SF1">
    <property type="entry name" value="TYPE II SECRETION SYSTEM PROTEIN K-RELATED"/>
    <property type="match status" value="1"/>
</dbReference>
<evidence type="ECO:0000256" key="3">
    <source>
        <dbReference type="ARBA" id="ARBA00022448"/>
    </source>
</evidence>
<evidence type="ECO:0000256" key="2">
    <source>
        <dbReference type="ARBA" id="ARBA00007246"/>
    </source>
</evidence>
<keyword evidence="7" id="KW-0653">Protein transport</keyword>
<keyword evidence="9" id="KW-0472">Membrane</keyword>
<proteinExistence type="inferred from homology"/>
<evidence type="ECO:0000313" key="11">
    <source>
        <dbReference type="EMBL" id="PZA16166.1"/>
    </source>
</evidence>
<comment type="subcellular location">
    <subcellularLocation>
        <location evidence="1">Cell inner membrane</location>
    </subcellularLocation>
</comment>
<evidence type="ECO:0000256" key="8">
    <source>
        <dbReference type="ARBA" id="ARBA00022989"/>
    </source>
</evidence>
<dbReference type="PANTHER" id="PTHR38831">
    <property type="entry name" value="TYPE II SECRETION SYSTEM PROTEIN K"/>
    <property type="match status" value="1"/>
</dbReference>